<dbReference type="EMBL" id="BAABJX010000020">
    <property type="protein sequence ID" value="GAA4829062.1"/>
    <property type="molecule type" value="Genomic_DNA"/>
</dbReference>
<dbReference type="InterPro" id="IPR013785">
    <property type="entry name" value="Aldolase_TIM"/>
</dbReference>
<evidence type="ECO:0000256" key="1">
    <source>
        <dbReference type="ARBA" id="ARBA00001966"/>
    </source>
</evidence>
<dbReference type="PANTHER" id="PTHR11135">
    <property type="entry name" value="HISTONE ACETYLTRANSFERASE-RELATED"/>
    <property type="match status" value="1"/>
</dbReference>
<dbReference type="InterPro" id="IPR007197">
    <property type="entry name" value="rSAM"/>
</dbReference>
<evidence type="ECO:0000256" key="5">
    <source>
        <dbReference type="ARBA" id="ARBA00023004"/>
    </source>
</evidence>
<dbReference type="Proteomes" id="UP001500298">
    <property type="component" value="Unassembled WGS sequence"/>
</dbReference>
<evidence type="ECO:0000256" key="6">
    <source>
        <dbReference type="ARBA" id="ARBA00023014"/>
    </source>
</evidence>
<keyword evidence="5" id="KW-0408">Iron</keyword>
<dbReference type="NCBIfam" id="TIGR01212">
    <property type="entry name" value="TIGR01212 family radical SAM protein"/>
    <property type="match status" value="1"/>
</dbReference>
<evidence type="ECO:0000313" key="8">
    <source>
        <dbReference type="EMBL" id="GAA4829062.1"/>
    </source>
</evidence>
<evidence type="ECO:0000256" key="4">
    <source>
        <dbReference type="ARBA" id="ARBA00022723"/>
    </source>
</evidence>
<protein>
    <submittedName>
        <fullName evidence="8">TIGR01212 family radical SAM protein</fullName>
    </submittedName>
</protein>
<keyword evidence="4" id="KW-0479">Metal-binding</keyword>
<dbReference type="SUPFAM" id="SSF102114">
    <property type="entry name" value="Radical SAM enzymes"/>
    <property type="match status" value="1"/>
</dbReference>
<reference evidence="9" key="1">
    <citation type="journal article" date="2019" name="Int. J. Syst. Evol. Microbiol.">
        <title>The Global Catalogue of Microorganisms (GCM) 10K type strain sequencing project: providing services to taxonomists for standard genome sequencing and annotation.</title>
        <authorList>
            <consortium name="The Broad Institute Genomics Platform"/>
            <consortium name="The Broad Institute Genome Sequencing Center for Infectious Disease"/>
            <person name="Wu L."/>
            <person name="Ma J."/>
        </authorList>
    </citation>
    <scope>NUCLEOTIDE SEQUENCE [LARGE SCALE GENOMIC DNA]</scope>
    <source>
        <strain evidence="9">JCM 18326</strain>
    </source>
</reference>
<keyword evidence="2" id="KW-0004">4Fe-4S</keyword>
<dbReference type="CDD" id="cd01335">
    <property type="entry name" value="Radical_SAM"/>
    <property type="match status" value="1"/>
</dbReference>
<organism evidence="8 9">
    <name type="scientific">Algivirga pacifica</name>
    <dbReference type="NCBI Taxonomy" id="1162670"/>
    <lineage>
        <taxon>Bacteria</taxon>
        <taxon>Pseudomonadati</taxon>
        <taxon>Bacteroidota</taxon>
        <taxon>Cytophagia</taxon>
        <taxon>Cytophagales</taxon>
        <taxon>Flammeovirgaceae</taxon>
        <taxon>Algivirga</taxon>
    </lineage>
</organism>
<dbReference type="InterPro" id="IPR032432">
    <property type="entry name" value="Radical_SAM_C"/>
</dbReference>
<keyword evidence="3" id="KW-0949">S-adenosyl-L-methionine</keyword>
<comment type="caution">
    <text evidence="8">The sequence shown here is derived from an EMBL/GenBank/DDBJ whole genome shotgun (WGS) entry which is preliminary data.</text>
</comment>
<dbReference type="SMART" id="SM00729">
    <property type="entry name" value="Elp3"/>
    <property type="match status" value="1"/>
</dbReference>
<name>A0ABP9DBI3_9BACT</name>
<dbReference type="RefSeq" id="WP_345370206.1">
    <property type="nucleotide sequence ID" value="NZ_BAABJX010000020.1"/>
</dbReference>
<dbReference type="InterPro" id="IPR006638">
    <property type="entry name" value="Elp3/MiaA/NifB-like_rSAM"/>
</dbReference>
<dbReference type="SFLD" id="SFLDG01091">
    <property type="entry name" value="uncharacterized_CHP01210-like"/>
    <property type="match status" value="1"/>
</dbReference>
<evidence type="ECO:0000256" key="2">
    <source>
        <dbReference type="ARBA" id="ARBA00022485"/>
    </source>
</evidence>
<gene>
    <name evidence="8" type="ORF">GCM10023331_12770</name>
</gene>
<evidence type="ECO:0000256" key="3">
    <source>
        <dbReference type="ARBA" id="ARBA00022691"/>
    </source>
</evidence>
<dbReference type="Gene3D" id="3.20.20.70">
    <property type="entry name" value="Aldolase class I"/>
    <property type="match status" value="1"/>
</dbReference>
<dbReference type="InterPro" id="IPR039661">
    <property type="entry name" value="ELP3"/>
</dbReference>
<feature type="domain" description="Radical SAM core" evidence="7">
    <location>
        <begin position="29"/>
        <end position="269"/>
    </location>
</feature>
<dbReference type="Pfam" id="PF04055">
    <property type="entry name" value="Radical_SAM"/>
    <property type="match status" value="1"/>
</dbReference>
<evidence type="ECO:0000259" key="7">
    <source>
        <dbReference type="PROSITE" id="PS51918"/>
    </source>
</evidence>
<accession>A0ABP9DBI3</accession>
<dbReference type="PANTHER" id="PTHR11135:SF1">
    <property type="entry name" value="PROTEIN YHCC"/>
    <property type="match status" value="1"/>
</dbReference>
<keyword evidence="6" id="KW-0411">Iron-sulfur</keyword>
<keyword evidence="9" id="KW-1185">Reference proteome</keyword>
<sequence length="320" mass="36630">MIHEQTEEVAYAWGHSKRYNSQSVYLKNTYGGRVQKVSIAADFTCPNRDGSLGWGGCTFCNNESFIPSYTKGLDSITAQLDKGLTFLKKRYKRSAMFVGYFQSYSNTYGSLEKIKEIYQEALAHPDISGLVIGTRPDCITNEQLDYLQELAKTHYIDLEFGIEATQDAVLETINRGHDFATSVDAIHRAAGRGFELGAHMLFGLPNQSREAMLAQVHDINRLPINTIKFHQLQIVKGTIMAKQYKTDPTQFHLFDQEEYIEFVIDFMERLRPDITVQRLFSEAPPSIKIAPHWGNARMDVLQQKVEERMEERDTWQGKLL</sequence>
<proteinExistence type="predicted"/>
<evidence type="ECO:0000313" key="9">
    <source>
        <dbReference type="Proteomes" id="UP001500298"/>
    </source>
</evidence>
<dbReference type="PROSITE" id="PS51918">
    <property type="entry name" value="RADICAL_SAM"/>
    <property type="match status" value="1"/>
</dbReference>
<dbReference type="SFLD" id="SFLDG01086">
    <property type="entry name" value="elongater_protein-like"/>
    <property type="match status" value="1"/>
</dbReference>
<dbReference type="SFLD" id="SFLDS00029">
    <property type="entry name" value="Radical_SAM"/>
    <property type="match status" value="1"/>
</dbReference>
<dbReference type="InterPro" id="IPR005911">
    <property type="entry name" value="YhcC-like"/>
</dbReference>
<dbReference type="Pfam" id="PF16199">
    <property type="entry name" value="Radical_SAM_C"/>
    <property type="match status" value="1"/>
</dbReference>
<dbReference type="InterPro" id="IPR058240">
    <property type="entry name" value="rSAM_sf"/>
</dbReference>
<comment type="cofactor">
    <cofactor evidence="1">
        <name>[4Fe-4S] cluster</name>
        <dbReference type="ChEBI" id="CHEBI:49883"/>
    </cofactor>
</comment>